<dbReference type="GO" id="GO:0051865">
    <property type="term" value="P:protein autoubiquitination"/>
    <property type="evidence" value="ECO:0000318"/>
    <property type="project" value="GO_Central"/>
</dbReference>
<dbReference type="SMR" id="A2FU86"/>
<sequence length="436" mass="50106">MESSRQSVMMHCCQKIACKSCVDEWFSKNQTCPYCRENFKDPTIPKYTDVSWLDCVSEIINVYSLTADQETICPLHSKQYEYICQDCNQYICAGCLFDMITGASNKHKNHKLISIQEEFSKIKQKIIQKMPAIVQYLDKLKEYALDLRQNSRDLNGDKDEINGDMAEKFNVIIKLVKNEFQQRDEILTRLKALGANAINDLNEEIKAAKAQLSNGTAASITEALNNLKAVERKNEKFKNIASTTLLKNPLLPDYHTFEIRIPNFIEIKNKYELLPQDEVRYIYSKKIPCYGNKWRAKIYPNGNGNGLGTHLSFFVELLSGPVELTPYQYRVEVIPTNPGAAQIWKQYSSDYISTDSWGWNKAASLSTITTPDYIDKNETLTLQLSIRACARYQECADMKALIDRKRQKIKALKELLKRNEVSTDKVETEEDEEDGE</sequence>
<reference evidence="6" key="2">
    <citation type="journal article" date="2007" name="Science">
        <title>Draft genome sequence of the sexually transmitted pathogen Trichomonas vaginalis.</title>
        <authorList>
            <person name="Carlton J.M."/>
            <person name="Hirt R.P."/>
            <person name="Silva J.C."/>
            <person name="Delcher A.L."/>
            <person name="Schatz M."/>
            <person name="Zhao Q."/>
            <person name="Wortman J.R."/>
            <person name="Bidwell S.L."/>
            <person name="Alsmark U.C.M."/>
            <person name="Besteiro S."/>
            <person name="Sicheritz-Ponten T."/>
            <person name="Noel C.J."/>
            <person name="Dacks J.B."/>
            <person name="Foster P.G."/>
            <person name="Simillion C."/>
            <person name="Van de Peer Y."/>
            <person name="Miranda-Saavedra D."/>
            <person name="Barton G.J."/>
            <person name="Westrop G.D."/>
            <person name="Mueller S."/>
            <person name="Dessi D."/>
            <person name="Fiori P.L."/>
            <person name="Ren Q."/>
            <person name="Paulsen I."/>
            <person name="Zhang H."/>
            <person name="Bastida-Corcuera F.D."/>
            <person name="Simoes-Barbosa A."/>
            <person name="Brown M.T."/>
            <person name="Hayes R.D."/>
            <person name="Mukherjee M."/>
            <person name="Okumura C.Y."/>
            <person name="Schneider R."/>
            <person name="Smith A.J."/>
            <person name="Vanacova S."/>
            <person name="Villalvazo M."/>
            <person name="Haas B.J."/>
            <person name="Pertea M."/>
            <person name="Feldblyum T.V."/>
            <person name="Utterback T.R."/>
            <person name="Shu C.L."/>
            <person name="Osoegawa K."/>
            <person name="de Jong P.J."/>
            <person name="Hrdy I."/>
            <person name="Horvathova L."/>
            <person name="Zubacova Z."/>
            <person name="Dolezal P."/>
            <person name="Malik S.B."/>
            <person name="Logsdon J.M. Jr."/>
            <person name="Henze K."/>
            <person name="Gupta A."/>
            <person name="Wang C.C."/>
            <person name="Dunne R.L."/>
            <person name="Upcroft J.A."/>
            <person name="Upcroft P."/>
            <person name="White O."/>
            <person name="Salzberg S.L."/>
            <person name="Tang P."/>
            <person name="Chiu C.-H."/>
            <person name="Lee Y.-S."/>
            <person name="Embley T.M."/>
            <person name="Coombs G.H."/>
            <person name="Mottram J.C."/>
            <person name="Tachezy J."/>
            <person name="Fraser-Liggett C.M."/>
            <person name="Johnson P.J."/>
        </authorList>
    </citation>
    <scope>NUCLEOTIDE SEQUENCE [LARGE SCALE GENOMIC DNA]</scope>
    <source>
        <strain evidence="6">G3</strain>
    </source>
</reference>
<dbReference type="CDD" id="cd19769">
    <property type="entry name" value="Bbox2_TRIM16-like"/>
    <property type="match status" value="1"/>
</dbReference>
<dbReference type="InterPro" id="IPR000315">
    <property type="entry name" value="Znf_B-box"/>
</dbReference>
<protein>
    <submittedName>
        <fullName evidence="6">B-box zinc finger family protein</fullName>
    </submittedName>
</protein>
<dbReference type="GO" id="GO:0005164">
    <property type="term" value="F:tumor necrosis factor receptor binding"/>
    <property type="evidence" value="ECO:0000318"/>
    <property type="project" value="GO_Central"/>
</dbReference>
<keyword evidence="3" id="KW-0175">Coiled coil</keyword>
<keyword evidence="1" id="KW-0479">Metal-binding</keyword>
<reference evidence="6" key="1">
    <citation type="submission" date="2006-10" db="EMBL/GenBank/DDBJ databases">
        <authorList>
            <person name="Amadeo P."/>
            <person name="Zhao Q."/>
            <person name="Wortman J."/>
            <person name="Fraser-Liggett C."/>
            <person name="Carlton J."/>
        </authorList>
    </citation>
    <scope>NUCLEOTIDE SEQUENCE</scope>
    <source>
        <strain evidence="6">G3</strain>
    </source>
</reference>
<evidence type="ECO:0000259" key="4">
    <source>
        <dbReference type="PROSITE" id="PS50119"/>
    </source>
</evidence>
<gene>
    <name evidence="6" type="ORF">TVAG_472590</name>
</gene>
<dbReference type="Proteomes" id="UP000001542">
    <property type="component" value="Unassembled WGS sequence"/>
</dbReference>
<dbReference type="SUPFAM" id="SSF57845">
    <property type="entry name" value="B-box zinc-binding domain"/>
    <property type="match status" value="1"/>
</dbReference>
<dbReference type="GO" id="GO:0008270">
    <property type="term" value="F:zinc ion binding"/>
    <property type="evidence" value="ECO:0007669"/>
    <property type="project" value="UniProtKB-KW"/>
</dbReference>
<dbReference type="GO" id="GO:0016235">
    <property type="term" value="C:aggresome"/>
    <property type="evidence" value="ECO:0000318"/>
    <property type="project" value="GO_Central"/>
</dbReference>
<organism evidence="6 7">
    <name type="scientific">Trichomonas vaginalis (strain ATCC PRA-98 / G3)</name>
    <dbReference type="NCBI Taxonomy" id="412133"/>
    <lineage>
        <taxon>Eukaryota</taxon>
        <taxon>Metamonada</taxon>
        <taxon>Parabasalia</taxon>
        <taxon>Trichomonadida</taxon>
        <taxon>Trichomonadidae</taxon>
        <taxon>Trichomonas</taxon>
    </lineage>
</organism>
<dbReference type="InterPro" id="IPR053003">
    <property type="entry name" value="TRIM_RBCC_E3_ubiq-ligases"/>
</dbReference>
<dbReference type="SUPFAM" id="SSF49599">
    <property type="entry name" value="TRAF domain-like"/>
    <property type="match status" value="1"/>
</dbReference>
<dbReference type="GO" id="GO:0070842">
    <property type="term" value="P:aggresome assembly"/>
    <property type="evidence" value="ECO:0000318"/>
    <property type="project" value="GO_Central"/>
</dbReference>
<dbReference type="GO" id="GO:0031625">
    <property type="term" value="F:ubiquitin protein ligase binding"/>
    <property type="evidence" value="ECO:0000318"/>
    <property type="project" value="GO_Central"/>
</dbReference>
<keyword evidence="2" id="KW-0863">Zinc-finger</keyword>
<feature type="coiled-coil region" evidence="3">
    <location>
        <begin position="191"/>
        <end position="240"/>
    </location>
</feature>
<dbReference type="GO" id="GO:0006513">
    <property type="term" value="P:protein monoubiquitination"/>
    <property type="evidence" value="ECO:0000318"/>
    <property type="project" value="GO_Central"/>
</dbReference>
<dbReference type="Pfam" id="PF00643">
    <property type="entry name" value="zf-B_box"/>
    <property type="match status" value="1"/>
</dbReference>
<dbReference type="AlphaFoldDB" id="A2FU86"/>
<dbReference type="VEuPathDB" id="TrichDB:TVAGG3_0448090"/>
<dbReference type="VEuPathDB" id="TrichDB:TVAG_472590"/>
<dbReference type="Gene3D" id="2.60.210.10">
    <property type="entry name" value="Apoptosis, Tumor Necrosis Factor Receptor Associated Protein 2, Chain A"/>
    <property type="match status" value="1"/>
</dbReference>
<dbReference type="PROSITE" id="PS50144">
    <property type="entry name" value="MATH"/>
    <property type="match status" value="1"/>
</dbReference>
<dbReference type="InterPro" id="IPR013083">
    <property type="entry name" value="Znf_RING/FYVE/PHD"/>
</dbReference>
<keyword evidence="7" id="KW-1185">Reference proteome</keyword>
<dbReference type="SUPFAM" id="SSF57850">
    <property type="entry name" value="RING/U-box"/>
    <property type="match status" value="1"/>
</dbReference>
<proteinExistence type="predicted"/>
<feature type="coiled-coil region" evidence="3">
    <location>
        <begin position="395"/>
        <end position="432"/>
    </location>
</feature>
<dbReference type="STRING" id="5722.A2FU86"/>
<feature type="domain" description="B box-type" evidence="4">
    <location>
        <begin position="68"/>
        <end position="115"/>
    </location>
</feature>
<evidence type="ECO:0000256" key="3">
    <source>
        <dbReference type="SAM" id="Coils"/>
    </source>
</evidence>
<dbReference type="EMBL" id="DS114030">
    <property type="protein sequence ID" value="EAX91517.1"/>
    <property type="molecule type" value="Genomic_DNA"/>
</dbReference>
<dbReference type="PROSITE" id="PS50119">
    <property type="entry name" value="ZF_BBOX"/>
    <property type="match status" value="1"/>
</dbReference>
<name>A2FU86_TRIV3</name>
<evidence type="ECO:0000256" key="2">
    <source>
        <dbReference type="PROSITE-ProRule" id="PRU00024"/>
    </source>
</evidence>
<dbReference type="OMA" id="FDDIFKC"/>
<dbReference type="InParanoid" id="A2FU86"/>
<evidence type="ECO:0000313" key="6">
    <source>
        <dbReference type="EMBL" id="EAX91517.1"/>
    </source>
</evidence>
<dbReference type="Gene3D" id="3.30.160.60">
    <property type="entry name" value="Classic Zinc Finger"/>
    <property type="match status" value="1"/>
</dbReference>
<dbReference type="KEGG" id="tva:4749213"/>
<keyword evidence="2" id="KW-0862">Zinc</keyword>
<dbReference type="RefSeq" id="XP_001304447.1">
    <property type="nucleotide sequence ID" value="XM_001304446.1"/>
</dbReference>
<evidence type="ECO:0000259" key="5">
    <source>
        <dbReference type="PROSITE" id="PS50144"/>
    </source>
</evidence>
<dbReference type="InterPro" id="IPR008974">
    <property type="entry name" value="TRAF-like"/>
</dbReference>
<dbReference type="GO" id="GO:0005778">
    <property type="term" value="C:peroxisomal membrane"/>
    <property type="evidence" value="ECO:0000318"/>
    <property type="project" value="GO_Central"/>
</dbReference>
<dbReference type="InterPro" id="IPR002083">
    <property type="entry name" value="MATH/TRAF_dom"/>
</dbReference>
<evidence type="ECO:0000313" key="7">
    <source>
        <dbReference type="Proteomes" id="UP000001542"/>
    </source>
</evidence>
<dbReference type="PANTHER" id="PTHR36754">
    <property type="entry name" value="E3 UBIQUITIN-PROTEIN LIGASE TRIM37"/>
    <property type="match status" value="1"/>
</dbReference>
<dbReference type="eggNOG" id="KOG2177">
    <property type="taxonomic scope" value="Eukaryota"/>
</dbReference>
<dbReference type="Gene3D" id="3.30.40.10">
    <property type="entry name" value="Zinc/RING finger domain, C3HC4 (zinc finger)"/>
    <property type="match status" value="1"/>
</dbReference>
<dbReference type="Pfam" id="PF22486">
    <property type="entry name" value="MATH_2"/>
    <property type="match status" value="1"/>
</dbReference>
<feature type="domain" description="MATH" evidence="5">
    <location>
        <begin position="254"/>
        <end position="386"/>
    </location>
</feature>
<dbReference type="PANTHER" id="PTHR36754:SF2">
    <property type="entry name" value="E3 UBIQUITIN-PROTEIN LIGASE TRIM37"/>
    <property type="match status" value="1"/>
</dbReference>
<dbReference type="GO" id="GO:0061630">
    <property type="term" value="F:ubiquitin protein ligase activity"/>
    <property type="evidence" value="ECO:0000318"/>
    <property type="project" value="GO_Central"/>
</dbReference>
<accession>A2FU86</accession>
<evidence type="ECO:0000256" key="1">
    <source>
        <dbReference type="ARBA" id="ARBA00022723"/>
    </source>
</evidence>
<dbReference type="OrthoDB" id="192247at2759"/>